<feature type="region of interest" description="Disordered" evidence="1">
    <location>
        <begin position="1"/>
        <end position="20"/>
    </location>
</feature>
<proteinExistence type="predicted"/>
<reference evidence="2 3" key="2">
    <citation type="journal article" date="2016" name="Genome Announc.">
        <title>Draft Genome Sequence of a Biocontrol Rhizobacterium, Chryseobacterium kwangjuense Strain KJ1R5, Isolated from Pepper (Capsicum annuum).</title>
        <authorList>
            <person name="Jeong J.J."/>
            <person name="Park H."/>
            <person name="Park B.H."/>
            <person name="Mannaa M."/>
            <person name="Sang M.K."/>
            <person name="Choi I.G."/>
            <person name="Kim K.D."/>
        </authorList>
    </citation>
    <scope>NUCLEOTIDE SEQUENCE [LARGE SCALE GENOMIC DNA]</scope>
    <source>
        <strain evidence="2 3">KJ1R5</strain>
    </source>
</reference>
<evidence type="ECO:0000256" key="1">
    <source>
        <dbReference type="SAM" id="MobiDB-lite"/>
    </source>
</evidence>
<reference evidence="3" key="1">
    <citation type="submission" date="2015-12" db="EMBL/GenBank/DDBJ databases">
        <title>Genome sequence of a biocontrol rhizobacterium Chryseobacterium kwangjuense strain KJ1R5 isolated from pepper (Capsicum annuum L.).</title>
        <authorList>
            <person name="Jeong J.-J."/>
            <person name="Park H."/>
            <person name="Mannaa M."/>
            <person name="Sang M.K."/>
            <person name="Choi I.-G."/>
            <person name="Kim K.D."/>
        </authorList>
    </citation>
    <scope>NUCLEOTIDE SEQUENCE [LARGE SCALE GENOMIC DNA]</scope>
    <source>
        <strain evidence="3">KJ1R5</strain>
    </source>
</reference>
<evidence type="ECO:0000313" key="2">
    <source>
        <dbReference type="EMBL" id="KXH84843.1"/>
    </source>
</evidence>
<dbReference type="AlphaFoldDB" id="A0A135WIW6"/>
<name>A0A135WIW6_9FLAO</name>
<evidence type="ECO:0000313" key="3">
    <source>
        <dbReference type="Proteomes" id="UP000070513"/>
    </source>
</evidence>
<accession>A0A135WIW6</accession>
<dbReference type="RefSeq" id="WP_062648061.1">
    <property type="nucleotide sequence ID" value="NZ_LPUR01000001.1"/>
</dbReference>
<organism evidence="2 3">
    <name type="scientific">Chryseobacterium kwangjuense</name>
    <dbReference type="NCBI Taxonomy" id="267125"/>
    <lineage>
        <taxon>Bacteria</taxon>
        <taxon>Pseudomonadati</taxon>
        <taxon>Bacteroidota</taxon>
        <taxon>Flavobacteriia</taxon>
        <taxon>Flavobacteriales</taxon>
        <taxon>Weeksellaceae</taxon>
        <taxon>Chryseobacterium group</taxon>
        <taxon>Chryseobacterium</taxon>
    </lineage>
</organism>
<gene>
    <name evidence="2" type="ORF">AU378_03550</name>
</gene>
<dbReference type="OrthoDB" id="1263460at2"/>
<comment type="caution">
    <text evidence="2">The sequence shown here is derived from an EMBL/GenBank/DDBJ whole genome shotgun (WGS) entry which is preliminary data.</text>
</comment>
<protein>
    <submittedName>
        <fullName evidence="2">Uncharacterized protein</fullName>
    </submittedName>
</protein>
<dbReference type="EMBL" id="LPUR01000001">
    <property type="protein sequence ID" value="KXH84843.1"/>
    <property type="molecule type" value="Genomic_DNA"/>
</dbReference>
<sequence>MATKKRRNGSGYSGNGSNLKDIGLDHLMKLDELPIEQSMIMLKEAGIDVDEEEAIKIMEFLHLLARITIKEIFSPD</sequence>
<dbReference type="Proteomes" id="UP000070513">
    <property type="component" value="Unassembled WGS sequence"/>
</dbReference>